<feature type="transmembrane region" description="Helical" evidence="1">
    <location>
        <begin position="6"/>
        <end position="25"/>
    </location>
</feature>
<protein>
    <recommendedName>
        <fullName evidence="4">Integral membrane protein</fullName>
    </recommendedName>
</protein>
<feature type="transmembrane region" description="Helical" evidence="1">
    <location>
        <begin position="37"/>
        <end position="62"/>
    </location>
</feature>
<feature type="transmembrane region" description="Helical" evidence="1">
    <location>
        <begin position="82"/>
        <end position="102"/>
    </location>
</feature>
<accession>A0ABQ6WGS6</accession>
<sequence>MGSTVSNWLCILLLIFSIFSFGPQLRRLHQNADSTGVSLAYLLYNIIGATEQLTISFSYLFIAQGSEFFIHNPLNIGDWLNFLQLAVTWGLSSAVFFFAVFYSPARLGRKVFIIGLYIAFLSVSLLAATLYVLANPCGANCSGQGWEDFIFLGSHLIFVNPVVTLLAIAALPAQLQELKRHGHTALSLTGLASQAVVFGFLGLSWVYRVRLDYNLSDFFKTWGSFTSWYQLVGWAAVDHLVFSVVQGILFLIILRRKRTVIADRENEPLLRH</sequence>
<keyword evidence="3" id="KW-1185">Reference proteome</keyword>
<dbReference type="EMBL" id="ML735755">
    <property type="protein sequence ID" value="KAE8416195.1"/>
    <property type="molecule type" value="Genomic_DNA"/>
</dbReference>
<name>A0ABQ6WGS6_9EURO</name>
<feature type="transmembrane region" description="Helical" evidence="1">
    <location>
        <begin position="149"/>
        <end position="173"/>
    </location>
</feature>
<feature type="transmembrane region" description="Helical" evidence="1">
    <location>
        <begin position="114"/>
        <end position="134"/>
    </location>
</feature>
<keyword evidence="1" id="KW-0812">Transmembrane</keyword>
<gene>
    <name evidence="2" type="ORF">BDV36DRAFT_284718</name>
</gene>
<keyword evidence="1" id="KW-1133">Transmembrane helix</keyword>
<dbReference type="Proteomes" id="UP000325395">
    <property type="component" value="Unassembled WGS sequence"/>
</dbReference>
<evidence type="ECO:0008006" key="4">
    <source>
        <dbReference type="Google" id="ProtNLM"/>
    </source>
</evidence>
<reference evidence="2 3" key="1">
    <citation type="submission" date="2019-04" db="EMBL/GenBank/DDBJ databases">
        <authorList>
            <consortium name="DOE Joint Genome Institute"/>
            <person name="Mondo S."/>
            <person name="Kjaerbolling I."/>
            <person name="Vesth T."/>
            <person name="Frisvad J.C."/>
            <person name="Nybo J.L."/>
            <person name="Theobald S."/>
            <person name="Kildgaard S."/>
            <person name="Isbrandt T."/>
            <person name="Kuo A."/>
            <person name="Sato A."/>
            <person name="Lyhne E.K."/>
            <person name="Kogle M.E."/>
            <person name="Wiebenga A."/>
            <person name="Kun R.S."/>
            <person name="Lubbers R.J."/>
            <person name="Makela M.R."/>
            <person name="Barry K."/>
            <person name="Chovatia M."/>
            <person name="Clum A."/>
            <person name="Daum C."/>
            <person name="Haridas S."/>
            <person name="He G."/>
            <person name="LaButti K."/>
            <person name="Lipzen A."/>
            <person name="Riley R."/>
            <person name="Salamov A."/>
            <person name="Simmons B.A."/>
            <person name="Magnuson J.K."/>
            <person name="Henrissat B."/>
            <person name="Mortensen U.H."/>
            <person name="Larsen T.O."/>
            <person name="Devries R.P."/>
            <person name="Grigoriev I.V."/>
            <person name="Machida M."/>
            <person name="Baker S.E."/>
            <person name="Andersen M.R."/>
            <person name="Cantor M.N."/>
            <person name="Hua S.X."/>
        </authorList>
    </citation>
    <scope>NUCLEOTIDE SEQUENCE [LARGE SCALE GENOMIC DNA]</scope>
    <source>
        <strain evidence="2 3">CBS 117616</strain>
    </source>
</reference>
<evidence type="ECO:0000313" key="3">
    <source>
        <dbReference type="Proteomes" id="UP000325395"/>
    </source>
</evidence>
<organism evidence="2 3">
    <name type="scientific">Aspergillus pseudocaelatus</name>
    <dbReference type="NCBI Taxonomy" id="1825620"/>
    <lineage>
        <taxon>Eukaryota</taxon>
        <taxon>Fungi</taxon>
        <taxon>Dikarya</taxon>
        <taxon>Ascomycota</taxon>
        <taxon>Pezizomycotina</taxon>
        <taxon>Eurotiomycetes</taxon>
        <taxon>Eurotiomycetidae</taxon>
        <taxon>Eurotiales</taxon>
        <taxon>Aspergillaceae</taxon>
        <taxon>Aspergillus</taxon>
        <taxon>Aspergillus subgen. Circumdati</taxon>
    </lineage>
</organism>
<feature type="transmembrane region" description="Helical" evidence="1">
    <location>
        <begin position="227"/>
        <end position="254"/>
    </location>
</feature>
<keyword evidence="1" id="KW-0472">Membrane</keyword>
<proteinExistence type="predicted"/>
<feature type="transmembrane region" description="Helical" evidence="1">
    <location>
        <begin position="185"/>
        <end position="207"/>
    </location>
</feature>
<evidence type="ECO:0000256" key="1">
    <source>
        <dbReference type="SAM" id="Phobius"/>
    </source>
</evidence>
<evidence type="ECO:0000313" key="2">
    <source>
        <dbReference type="EMBL" id="KAE8416195.1"/>
    </source>
</evidence>